<evidence type="ECO:0000256" key="7">
    <source>
        <dbReference type="ARBA" id="ARBA00023170"/>
    </source>
</evidence>
<dbReference type="InterPro" id="IPR002962">
    <property type="entry name" value="Peropsin"/>
</dbReference>
<evidence type="ECO:0000256" key="8">
    <source>
        <dbReference type="ARBA" id="ARBA00023180"/>
    </source>
</evidence>
<evidence type="ECO:0000256" key="5">
    <source>
        <dbReference type="ARBA" id="ARBA00023136"/>
    </source>
</evidence>
<dbReference type="PRINTS" id="PR00237">
    <property type="entry name" value="GPCRRHODOPSN"/>
</dbReference>
<dbReference type="Gene3D" id="1.20.1070.10">
    <property type="entry name" value="Rhodopsin 7-helix transmembrane proteins"/>
    <property type="match status" value="1"/>
</dbReference>
<dbReference type="InterPro" id="IPR000276">
    <property type="entry name" value="GPCR_Rhodpsn"/>
</dbReference>
<sequence length="106" mass="11276">MGIELAVNMSEEVSLYGGKSAFTQMEHNIVAGYLITAGIVSLASNIVVLLMFVKFKELRTATNIIIINLALTDIGVAGIGYPMSAASDIHGSWKFGYTGCQVSALF</sequence>
<keyword evidence="3 10" id="KW-1133">Transmembrane helix</keyword>
<organism evidence="12 13">
    <name type="scientific">Notothenia coriiceps</name>
    <name type="common">black rockcod</name>
    <dbReference type="NCBI Taxonomy" id="8208"/>
    <lineage>
        <taxon>Eukaryota</taxon>
        <taxon>Metazoa</taxon>
        <taxon>Chordata</taxon>
        <taxon>Craniata</taxon>
        <taxon>Vertebrata</taxon>
        <taxon>Euteleostomi</taxon>
        <taxon>Actinopterygii</taxon>
        <taxon>Neopterygii</taxon>
        <taxon>Teleostei</taxon>
        <taxon>Neoteleostei</taxon>
        <taxon>Acanthomorphata</taxon>
        <taxon>Eupercaria</taxon>
        <taxon>Perciformes</taxon>
        <taxon>Notothenioidei</taxon>
        <taxon>Nototheniidae</taxon>
        <taxon>Notothenia</taxon>
    </lineage>
</organism>
<dbReference type="Pfam" id="PF00001">
    <property type="entry name" value="7tm_1"/>
    <property type="match status" value="1"/>
</dbReference>
<protein>
    <submittedName>
        <fullName evidence="13">Visual pigment-like receptor peropsin</fullName>
    </submittedName>
</protein>
<accession>A0A6I9MX68</accession>
<comment type="subcellular location">
    <subcellularLocation>
        <location evidence="1">Membrane</location>
        <topology evidence="1">Multi-pass membrane protein</topology>
    </subcellularLocation>
</comment>
<reference evidence="13" key="1">
    <citation type="submission" date="2025-08" db="UniProtKB">
        <authorList>
            <consortium name="RefSeq"/>
        </authorList>
    </citation>
    <scope>IDENTIFICATION</scope>
    <source>
        <tissue evidence="13">Muscle</tissue>
    </source>
</reference>
<gene>
    <name evidence="13" type="primary">LOC104942899</name>
</gene>
<dbReference type="GO" id="GO:0007601">
    <property type="term" value="P:visual perception"/>
    <property type="evidence" value="ECO:0007669"/>
    <property type="project" value="InterPro"/>
</dbReference>
<dbReference type="OrthoDB" id="2105199at2759"/>
<evidence type="ECO:0000313" key="13">
    <source>
        <dbReference type="RefSeq" id="XP_010766511.1"/>
    </source>
</evidence>
<evidence type="ECO:0000256" key="9">
    <source>
        <dbReference type="ARBA" id="ARBA00023224"/>
    </source>
</evidence>
<keyword evidence="7" id="KW-0675">Receptor</keyword>
<dbReference type="AlphaFoldDB" id="A0A6I9MX68"/>
<name>A0A6I9MX68_9TELE</name>
<evidence type="ECO:0000259" key="11">
    <source>
        <dbReference type="PROSITE" id="PS50262"/>
    </source>
</evidence>
<dbReference type="InterPro" id="IPR017452">
    <property type="entry name" value="GPCR_Rhodpsn_7TM"/>
</dbReference>
<dbReference type="PROSITE" id="PS50262">
    <property type="entry name" value="G_PROTEIN_RECEP_F1_2"/>
    <property type="match status" value="1"/>
</dbReference>
<keyword evidence="9" id="KW-0807">Transducer</keyword>
<dbReference type="PRINTS" id="PR01244">
    <property type="entry name" value="PEROPSIN"/>
</dbReference>
<dbReference type="KEGG" id="ncc:104942899"/>
<evidence type="ECO:0000256" key="3">
    <source>
        <dbReference type="ARBA" id="ARBA00022989"/>
    </source>
</evidence>
<dbReference type="InterPro" id="IPR050125">
    <property type="entry name" value="GPCR_opsins"/>
</dbReference>
<dbReference type="GO" id="GO:0004930">
    <property type="term" value="F:G protein-coupled receptor activity"/>
    <property type="evidence" value="ECO:0007669"/>
    <property type="project" value="UniProtKB-KW"/>
</dbReference>
<feature type="domain" description="G-protein coupled receptors family 1 profile" evidence="11">
    <location>
        <begin position="44"/>
        <end position="106"/>
    </location>
</feature>
<evidence type="ECO:0000256" key="10">
    <source>
        <dbReference type="SAM" id="Phobius"/>
    </source>
</evidence>
<dbReference type="GO" id="GO:0016020">
    <property type="term" value="C:membrane"/>
    <property type="evidence" value="ECO:0007669"/>
    <property type="project" value="UniProtKB-SubCell"/>
</dbReference>
<feature type="transmembrane region" description="Helical" evidence="10">
    <location>
        <begin position="30"/>
        <end position="53"/>
    </location>
</feature>
<keyword evidence="6" id="KW-1015">Disulfide bond</keyword>
<keyword evidence="2 10" id="KW-0812">Transmembrane</keyword>
<keyword evidence="8" id="KW-0325">Glycoprotein</keyword>
<keyword evidence="4" id="KW-0297">G-protein coupled receptor</keyword>
<dbReference type="SUPFAM" id="SSF81321">
    <property type="entry name" value="Family A G protein-coupled receptor-like"/>
    <property type="match status" value="1"/>
</dbReference>
<evidence type="ECO:0000313" key="12">
    <source>
        <dbReference type="Proteomes" id="UP000504611"/>
    </source>
</evidence>
<evidence type="ECO:0000256" key="1">
    <source>
        <dbReference type="ARBA" id="ARBA00004141"/>
    </source>
</evidence>
<proteinExistence type="predicted"/>
<dbReference type="PANTHER" id="PTHR24240">
    <property type="entry name" value="OPSIN"/>
    <property type="match status" value="1"/>
</dbReference>
<evidence type="ECO:0000256" key="4">
    <source>
        <dbReference type="ARBA" id="ARBA00023040"/>
    </source>
</evidence>
<keyword evidence="12" id="KW-1185">Reference proteome</keyword>
<dbReference type="GeneID" id="104942899"/>
<dbReference type="Proteomes" id="UP000504611">
    <property type="component" value="Unplaced"/>
</dbReference>
<feature type="transmembrane region" description="Helical" evidence="10">
    <location>
        <begin position="65"/>
        <end position="83"/>
    </location>
</feature>
<evidence type="ECO:0000256" key="6">
    <source>
        <dbReference type="ARBA" id="ARBA00023157"/>
    </source>
</evidence>
<dbReference type="RefSeq" id="XP_010766511.1">
    <property type="nucleotide sequence ID" value="XM_010768209.1"/>
</dbReference>
<keyword evidence="5 10" id="KW-0472">Membrane</keyword>
<evidence type="ECO:0000256" key="2">
    <source>
        <dbReference type="ARBA" id="ARBA00022692"/>
    </source>
</evidence>